<dbReference type="InterPro" id="IPR029155">
    <property type="entry name" value="SIPAR"/>
</dbReference>
<dbReference type="Ensembl" id="ENSOANT00000005198.2">
    <property type="protein sequence ID" value="ENSOANP00000005197.2"/>
    <property type="gene ID" value="ENSOANG00000003276.2"/>
</dbReference>
<reference evidence="2" key="3">
    <citation type="submission" date="2025-09" db="UniProtKB">
        <authorList>
            <consortium name="Ensembl"/>
        </authorList>
    </citation>
    <scope>IDENTIFICATION</scope>
    <source>
        <strain evidence="2">Glennie</strain>
    </source>
</reference>
<name>F6RQC2_ORNAN</name>
<dbReference type="GeneTree" id="ENSGT00390000014156"/>
<dbReference type="InParanoid" id="F6RQC2"/>
<gene>
    <name evidence="2" type="primary">LOC103170586</name>
</gene>
<evidence type="ECO:0000313" key="2">
    <source>
        <dbReference type="Ensembl" id="ENSOANP00000005197.2"/>
    </source>
</evidence>
<dbReference type="HOGENOM" id="CLU_089176_0_0_1"/>
<dbReference type="PANTHER" id="PTHR31980">
    <property type="entry name" value="PROTEIN FAM220A"/>
    <property type="match status" value="1"/>
</dbReference>
<evidence type="ECO:0000313" key="3">
    <source>
        <dbReference type="Proteomes" id="UP000002279"/>
    </source>
</evidence>
<dbReference type="eggNOG" id="ENOG502S2EY">
    <property type="taxonomic scope" value="Eukaryota"/>
</dbReference>
<dbReference type="OMA" id="CHKGEPW"/>
<evidence type="ECO:0000259" key="1">
    <source>
        <dbReference type="Pfam" id="PF15487"/>
    </source>
</evidence>
<dbReference type="Proteomes" id="UP000002279">
    <property type="component" value="Chromosome 2"/>
</dbReference>
<dbReference type="GO" id="GO:0097677">
    <property type="term" value="F:STAT family protein binding"/>
    <property type="evidence" value="ECO:0000318"/>
    <property type="project" value="GO_Central"/>
</dbReference>
<dbReference type="FunCoup" id="F6RQC2">
    <property type="interactions" value="294"/>
</dbReference>
<reference evidence="2 3" key="1">
    <citation type="journal article" date="2008" name="Nature">
        <title>Genome analysis of the platypus reveals unique signatures of evolution.</title>
        <authorList>
            <person name="Warren W.C."/>
            <person name="Hillier L.W."/>
            <person name="Marshall Graves J.A."/>
            <person name="Birney E."/>
            <person name="Ponting C.P."/>
            <person name="Grutzner F."/>
            <person name="Belov K."/>
            <person name="Miller W."/>
            <person name="Clarke L."/>
            <person name="Chinwalla A.T."/>
            <person name="Yang S.P."/>
            <person name="Heger A."/>
            <person name="Locke D.P."/>
            <person name="Miethke P."/>
            <person name="Waters P.D."/>
            <person name="Veyrunes F."/>
            <person name="Fulton L."/>
            <person name="Fulton B."/>
            <person name="Graves T."/>
            <person name="Wallis J."/>
            <person name="Puente X.S."/>
            <person name="Lopez-Otin C."/>
            <person name="Ordonez G.R."/>
            <person name="Eichler E.E."/>
            <person name="Chen L."/>
            <person name="Cheng Z."/>
            <person name="Deakin J.E."/>
            <person name="Alsop A."/>
            <person name="Thompson K."/>
            <person name="Kirby P."/>
            <person name="Papenfuss A.T."/>
            <person name="Wakefield M.J."/>
            <person name="Olender T."/>
            <person name="Lancet D."/>
            <person name="Huttley G.A."/>
            <person name="Smit A.F."/>
            <person name="Pask A."/>
            <person name="Temple-Smith P."/>
            <person name="Batzer M.A."/>
            <person name="Walker J.A."/>
            <person name="Konkel M.K."/>
            <person name="Harris R.S."/>
            <person name="Whittington C.M."/>
            <person name="Wong E.S."/>
            <person name="Gemmell N.J."/>
            <person name="Buschiazzo E."/>
            <person name="Vargas Jentzsch I.M."/>
            <person name="Merkel A."/>
            <person name="Schmitz J."/>
            <person name="Zemann A."/>
            <person name="Churakov G."/>
            <person name="Kriegs J.O."/>
            <person name="Brosius J."/>
            <person name="Murchison E.P."/>
            <person name="Sachidanandam R."/>
            <person name="Smith C."/>
            <person name="Hannon G.J."/>
            <person name="Tsend-Ayush E."/>
            <person name="McMillan D."/>
            <person name="Attenborough R."/>
            <person name="Rens W."/>
            <person name="Ferguson-Smith M."/>
            <person name="Lefevre C.M."/>
            <person name="Sharp J.A."/>
            <person name="Nicholas K.R."/>
            <person name="Ray D.A."/>
            <person name="Kube M."/>
            <person name="Reinhardt R."/>
            <person name="Pringle T.H."/>
            <person name="Taylor J."/>
            <person name="Jones R.C."/>
            <person name="Nixon B."/>
            <person name="Dacheux J.L."/>
            <person name="Niwa H."/>
            <person name="Sekita Y."/>
            <person name="Huang X."/>
            <person name="Stark A."/>
            <person name="Kheradpour P."/>
            <person name="Kellis M."/>
            <person name="Flicek P."/>
            <person name="Chen Y."/>
            <person name="Webber C."/>
            <person name="Hardison R."/>
            <person name="Nelson J."/>
            <person name="Hallsworth-Pepin K."/>
            <person name="Delehaunty K."/>
            <person name="Markovic C."/>
            <person name="Minx P."/>
            <person name="Feng Y."/>
            <person name="Kremitzki C."/>
            <person name="Mitreva M."/>
            <person name="Glasscock J."/>
            <person name="Wylie T."/>
            <person name="Wohldmann P."/>
            <person name="Thiru P."/>
            <person name="Nhan M.N."/>
            <person name="Pohl C.S."/>
            <person name="Smith S.M."/>
            <person name="Hou S."/>
            <person name="Nefedov M."/>
            <person name="de Jong P.J."/>
            <person name="Renfree M.B."/>
            <person name="Mardis E.R."/>
            <person name="Wilson R.K."/>
        </authorList>
    </citation>
    <scope>NUCLEOTIDE SEQUENCE [LARGE SCALE GENOMIC DNA]</scope>
    <source>
        <strain evidence="2 3">Glennie</strain>
    </source>
</reference>
<dbReference type="PANTHER" id="PTHR31980:SF1">
    <property type="entry name" value="PROTEIN FAM220A"/>
    <property type="match status" value="1"/>
</dbReference>
<dbReference type="GO" id="GO:0005634">
    <property type="term" value="C:nucleus"/>
    <property type="evidence" value="ECO:0000318"/>
    <property type="project" value="GO_Central"/>
</dbReference>
<organism evidence="2 3">
    <name type="scientific">Ornithorhynchus anatinus</name>
    <name type="common">Duckbill platypus</name>
    <dbReference type="NCBI Taxonomy" id="9258"/>
    <lineage>
        <taxon>Eukaryota</taxon>
        <taxon>Metazoa</taxon>
        <taxon>Chordata</taxon>
        <taxon>Craniata</taxon>
        <taxon>Vertebrata</taxon>
        <taxon>Euteleostomi</taxon>
        <taxon>Mammalia</taxon>
        <taxon>Monotremata</taxon>
        <taxon>Ornithorhynchidae</taxon>
        <taxon>Ornithorhynchus</taxon>
    </lineage>
</organism>
<protein>
    <recommendedName>
        <fullName evidence="1">SIPAR domain-containing protein</fullName>
    </recommendedName>
</protein>
<dbReference type="InterPro" id="IPR040355">
    <property type="entry name" value="FAM220A"/>
</dbReference>
<proteinExistence type="predicted"/>
<dbReference type="AlphaFoldDB" id="F6RQC2"/>
<reference evidence="2" key="2">
    <citation type="submission" date="2025-08" db="UniProtKB">
        <authorList>
            <consortium name="Ensembl"/>
        </authorList>
    </citation>
    <scope>IDENTIFICATION</scope>
    <source>
        <strain evidence="2">Glennie</strain>
    </source>
</reference>
<feature type="domain" description="SIPAR" evidence="1">
    <location>
        <begin position="2"/>
        <end position="265"/>
    </location>
</feature>
<dbReference type="Bgee" id="ENSOANG00000003276">
    <property type="expression patterns" value="Expressed in testis and 8 other cell types or tissues"/>
</dbReference>
<dbReference type="Pfam" id="PF15487">
    <property type="entry name" value="FAM220"/>
    <property type="match status" value="1"/>
</dbReference>
<sequence length="290" mass="32982">MKERRTTPDICLKSMKGEEEDDSDKLLCKVNIRRQKAFFQQPEAYPWLNQSDFYFNMNLPKELFSLNVKNASSIKAALLHHNGKKISPPLRETPTISTLATTQRESVDKSFSPIKEHFIKGSFCIDKPTVSGWLEKVLCSLNDLRDWCHKGDNFVCSANIWLSRLSYNQKLILLPLDMGIIEDEQQSAFLEGVSSEFLLNSMLSATLCEYTAVVLNDEAKYSVLGHLNPETSEQTTEYKKMLSSLPCTTNNLQIALWLLVMCLCTSISLACHSKDIHLEDSRKQVLFSIT</sequence>
<dbReference type="GO" id="GO:0000122">
    <property type="term" value="P:negative regulation of transcription by RNA polymerase II"/>
    <property type="evidence" value="ECO:0000318"/>
    <property type="project" value="GO_Central"/>
</dbReference>
<accession>F6RQC2</accession>
<keyword evidence="3" id="KW-1185">Reference proteome</keyword>